<dbReference type="Gene3D" id="1.20.1050.10">
    <property type="match status" value="1"/>
</dbReference>
<proteinExistence type="predicted"/>
<dbReference type="SUPFAM" id="SSF52833">
    <property type="entry name" value="Thioredoxin-like"/>
    <property type="match status" value="1"/>
</dbReference>
<protein>
    <submittedName>
        <fullName evidence="2">Glutathione S-transferase family protein</fullName>
    </submittedName>
</protein>
<organism evidence="2 3">
    <name type="scientific">Alishewanella maricola</name>
    <dbReference type="NCBI Taxonomy" id="2795740"/>
    <lineage>
        <taxon>Bacteria</taxon>
        <taxon>Pseudomonadati</taxon>
        <taxon>Pseudomonadota</taxon>
        <taxon>Gammaproteobacteria</taxon>
        <taxon>Alteromonadales</taxon>
        <taxon>Alteromonadaceae</taxon>
        <taxon>Alishewanella</taxon>
    </lineage>
</organism>
<reference evidence="2 3" key="1">
    <citation type="submission" date="2021-10" db="EMBL/GenBank/DDBJ databases">
        <title>Alishewanella koreense sp. nov. isolated from seawater of southwestern coast in South Korea and the proposal for the reclassification of Rheinheimera perlucida and Rheinheimera tuosuensis as Arsukibacterium perlucida and Arsukibacterium tuosuensis.</title>
        <authorList>
            <person name="Kim K.H."/>
            <person name="Ruan W."/>
            <person name="Kim K.R."/>
            <person name="Baek J.H."/>
            <person name="Jeon C.O."/>
        </authorList>
    </citation>
    <scope>NUCLEOTIDE SEQUENCE [LARGE SCALE GENOMIC DNA]</scope>
    <source>
        <strain evidence="2 3">16-MA</strain>
    </source>
</reference>
<dbReference type="EMBL" id="JAEINI020000008">
    <property type="protein sequence ID" value="MCB5227591.1"/>
    <property type="molecule type" value="Genomic_DNA"/>
</dbReference>
<name>A0ABS8C5L7_9ALTE</name>
<dbReference type="PANTHER" id="PTHR43968">
    <property type="match status" value="1"/>
</dbReference>
<comment type="caution">
    <text evidence="2">The sequence shown here is derived from an EMBL/GenBank/DDBJ whole genome shotgun (WGS) entry which is preliminary data.</text>
</comment>
<gene>
    <name evidence="2" type="ORF">JAO78_012290</name>
</gene>
<dbReference type="InterPro" id="IPR050983">
    <property type="entry name" value="GST_Omega/HSP26"/>
</dbReference>
<dbReference type="PANTHER" id="PTHR43968:SF6">
    <property type="entry name" value="GLUTATHIONE S-TRANSFERASE OMEGA"/>
    <property type="match status" value="1"/>
</dbReference>
<feature type="domain" description="GST N-terminal" evidence="1">
    <location>
        <begin position="1"/>
        <end position="77"/>
    </location>
</feature>
<accession>A0ABS8C5L7</accession>
<dbReference type="InterPro" id="IPR036249">
    <property type="entry name" value="Thioredoxin-like_sf"/>
</dbReference>
<sequence>MKLYGSQTSPYVRRIRLLLAAQPYEFVDMQIFAEGDREKLLALNPTLKVPMFEHDGQMVFDSGVIYRYLTTVLSLPALSWYQENQLTVINAINDSLVTLFLSARSGLDTNEDRLFFNIQKQRIAASMFVLEQQAQNHEFAQWNYIAMSLYSLLDWVIFRELLELDEYPALQAFYAENKQQAAIATTDPRLT</sequence>
<dbReference type="RefSeq" id="WP_226751654.1">
    <property type="nucleotide sequence ID" value="NZ_JAEINI020000008.1"/>
</dbReference>
<dbReference type="PROSITE" id="PS50404">
    <property type="entry name" value="GST_NTER"/>
    <property type="match status" value="1"/>
</dbReference>
<dbReference type="Gene3D" id="3.40.30.10">
    <property type="entry name" value="Glutaredoxin"/>
    <property type="match status" value="1"/>
</dbReference>
<evidence type="ECO:0000313" key="2">
    <source>
        <dbReference type="EMBL" id="MCB5227591.1"/>
    </source>
</evidence>
<keyword evidence="3" id="KW-1185">Reference proteome</keyword>
<dbReference type="Proteomes" id="UP000633814">
    <property type="component" value="Unassembled WGS sequence"/>
</dbReference>
<dbReference type="InterPro" id="IPR004045">
    <property type="entry name" value="Glutathione_S-Trfase_N"/>
</dbReference>
<evidence type="ECO:0000313" key="3">
    <source>
        <dbReference type="Proteomes" id="UP000633814"/>
    </source>
</evidence>
<dbReference type="CDD" id="cd00570">
    <property type="entry name" value="GST_N_family"/>
    <property type="match status" value="1"/>
</dbReference>
<evidence type="ECO:0000259" key="1">
    <source>
        <dbReference type="PROSITE" id="PS50404"/>
    </source>
</evidence>
<dbReference type="Pfam" id="PF13417">
    <property type="entry name" value="GST_N_3"/>
    <property type="match status" value="1"/>
</dbReference>